<feature type="region of interest" description="Disordered" evidence="1">
    <location>
        <begin position="116"/>
        <end position="139"/>
    </location>
</feature>
<sequence length="139" mass="14708">MADAAVMGALTELLAGQTRAEEHHAALLRRLDQSDEVQRQVIQALSGMTDAFRSLREAVDQITQAANGEKPKKGADLGVAIAALTAELQKQGKSLDRAVQGIERLPELLLGQGFAAEDLRQPNGSADPVRRRGGGGNAD</sequence>
<dbReference type="RefSeq" id="WP_377056254.1">
    <property type="nucleotide sequence ID" value="NZ_JBHLVZ010000094.1"/>
</dbReference>
<reference evidence="2 3" key="1">
    <citation type="submission" date="2024-09" db="EMBL/GenBank/DDBJ databases">
        <authorList>
            <person name="Sun Q."/>
            <person name="Mori K."/>
        </authorList>
    </citation>
    <scope>NUCLEOTIDE SEQUENCE [LARGE SCALE GENOMIC DNA]</scope>
    <source>
        <strain evidence="2 3">CCM 7468</strain>
    </source>
</reference>
<proteinExistence type="predicted"/>
<gene>
    <name evidence="2" type="ORF">ACFFIC_26890</name>
</gene>
<dbReference type="Proteomes" id="UP001589789">
    <property type="component" value="Unassembled WGS sequence"/>
</dbReference>
<comment type="caution">
    <text evidence="2">The sequence shown here is derived from an EMBL/GenBank/DDBJ whole genome shotgun (WGS) entry which is preliminary data.</text>
</comment>
<organism evidence="2 3">
    <name type="scientific">Muricoccus vinaceus</name>
    <dbReference type="NCBI Taxonomy" id="424704"/>
    <lineage>
        <taxon>Bacteria</taxon>
        <taxon>Pseudomonadati</taxon>
        <taxon>Pseudomonadota</taxon>
        <taxon>Alphaproteobacteria</taxon>
        <taxon>Acetobacterales</taxon>
        <taxon>Roseomonadaceae</taxon>
        <taxon>Muricoccus</taxon>
    </lineage>
</organism>
<protein>
    <submittedName>
        <fullName evidence="2">Uncharacterized protein</fullName>
    </submittedName>
</protein>
<dbReference type="EMBL" id="JBHLVZ010000094">
    <property type="protein sequence ID" value="MFC0389149.1"/>
    <property type="molecule type" value="Genomic_DNA"/>
</dbReference>
<evidence type="ECO:0000313" key="2">
    <source>
        <dbReference type="EMBL" id="MFC0389149.1"/>
    </source>
</evidence>
<evidence type="ECO:0000256" key="1">
    <source>
        <dbReference type="SAM" id="MobiDB-lite"/>
    </source>
</evidence>
<keyword evidence="3" id="KW-1185">Reference proteome</keyword>
<accession>A0ABV6IZV5</accession>
<evidence type="ECO:0000313" key="3">
    <source>
        <dbReference type="Proteomes" id="UP001589789"/>
    </source>
</evidence>
<name>A0ABV6IZV5_9PROT</name>